<protein>
    <submittedName>
        <fullName evidence="2">Uncharacterized protein</fullName>
    </submittedName>
</protein>
<keyword evidence="1" id="KW-0472">Membrane</keyword>
<organism evidence="2 3">
    <name type="scientific">Tagetes erecta</name>
    <name type="common">African marigold</name>
    <dbReference type="NCBI Taxonomy" id="13708"/>
    <lineage>
        <taxon>Eukaryota</taxon>
        <taxon>Viridiplantae</taxon>
        <taxon>Streptophyta</taxon>
        <taxon>Embryophyta</taxon>
        <taxon>Tracheophyta</taxon>
        <taxon>Spermatophyta</taxon>
        <taxon>Magnoliopsida</taxon>
        <taxon>eudicotyledons</taxon>
        <taxon>Gunneridae</taxon>
        <taxon>Pentapetalae</taxon>
        <taxon>asterids</taxon>
        <taxon>campanulids</taxon>
        <taxon>Asterales</taxon>
        <taxon>Asteraceae</taxon>
        <taxon>Asteroideae</taxon>
        <taxon>Heliantheae alliance</taxon>
        <taxon>Tageteae</taxon>
        <taxon>Tagetes</taxon>
    </lineage>
</organism>
<keyword evidence="1" id="KW-1133">Transmembrane helix</keyword>
<name>A0AAD8JR77_TARER</name>
<keyword evidence="3" id="KW-1185">Reference proteome</keyword>
<dbReference type="AlphaFoldDB" id="A0AAD8JR77"/>
<evidence type="ECO:0000313" key="2">
    <source>
        <dbReference type="EMBL" id="KAK1406390.1"/>
    </source>
</evidence>
<dbReference type="Proteomes" id="UP001229421">
    <property type="component" value="Unassembled WGS sequence"/>
</dbReference>
<reference evidence="2" key="1">
    <citation type="journal article" date="2023" name="bioRxiv">
        <title>Improved chromosome-level genome assembly for marigold (Tagetes erecta).</title>
        <authorList>
            <person name="Jiang F."/>
            <person name="Yuan L."/>
            <person name="Wang S."/>
            <person name="Wang H."/>
            <person name="Xu D."/>
            <person name="Wang A."/>
            <person name="Fan W."/>
        </authorList>
    </citation>
    <scope>NUCLEOTIDE SEQUENCE</scope>
    <source>
        <strain evidence="2">WSJ</strain>
        <tissue evidence="2">Leaf</tissue>
    </source>
</reference>
<feature type="transmembrane region" description="Helical" evidence="1">
    <location>
        <begin position="195"/>
        <end position="217"/>
    </location>
</feature>
<evidence type="ECO:0000256" key="1">
    <source>
        <dbReference type="SAM" id="Phobius"/>
    </source>
</evidence>
<comment type="caution">
    <text evidence="2">The sequence shown here is derived from an EMBL/GenBank/DDBJ whole genome shotgun (WGS) entry which is preliminary data.</text>
</comment>
<accession>A0AAD8JR77</accession>
<keyword evidence="1" id="KW-0812">Transmembrane</keyword>
<proteinExistence type="predicted"/>
<sequence length="236" mass="26426">MFFDLNPLVRAVAGVASVSFLSCAASELVDLTLLRPGHFDSQVTVVWPDVAGSVKILQLVEIEVDYDDDGLITINIKDVFCSLLYLYYINKHFKWAKSNNNNIKQLLSGDTYCRDRGGSEFEEGRHNLEQSRFFISLFPAGNGGGSLHELCKARRIRIGFSRLDSATKGSILDIRCSGFVNTRQEKASFNSDLSLIWLMFFLLCVTAFSGQIGHCIYRRLYPANNSCSAERGEIEV</sequence>
<evidence type="ECO:0000313" key="3">
    <source>
        <dbReference type="Proteomes" id="UP001229421"/>
    </source>
</evidence>
<dbReference type="EMBL" id="JAUHHV010000012">
    <property type="protein sequence ID" value="KAK1406390.1"/>
    <property type="molecule type" value="Genomic_DNA"/>
</dbReference>
<gene>
    <name evidence="2" type="ORF">QVD17_41685</name>
</gene>